<accession>A0AAU8HVN0</accession>
<dbReference type="EC" id="3.2.1.41" evidence="3"/>
<keyword evidence="3" id="KW-0378">Hydrolase</keyword>
<dbReference type="InterPro" id="IPR014756">
    <property type="entry name" value="Ig_E-set"/>
</dbReference>
<dbReference type="SUPFAM" id="SSF81296">
    <property type="entry name" value="E set domains"/>
    <property type="match status" value="1"/>
</dbReference>
<dbReference type="Pfam" id="PF02922">
    <property type="entry name" value="CBM_48"/>
    <property type="match status" value="1"/>
</dbReference>
<dbReference type="PANTHER" id="PTHR43002">
    <property type="entry name" value="GLYCOGEN DEBRANCHING ENZYME"/>
    <property type="match status" value="1"/>
</dbReference>
<sequence>MVKTYSGTLGSKLNKDGSAIIKVWSPKADNVSVILYDKHDQNKMVKNDLKMTLENNGVWKITLNNENTGLSNLRGYYYHFKITHGSKTKITLDPYAKSMAAWNHDSTGENYPYGKAAIIDPKTLGPELSFANILGFKKREDAIIYEVHIRDFTSDPFIESDITSQFGTFKAFIDKLDYIKSLGVTHIQLLPIMSYFFRNELENNKRMLQYQSYGTNYNWGYDPHSYFSVTGMYSEDPNDPELRILELKHLISEIHSRNMGVILDVVYNHTADVGIFEDLVPNYYHFMDKYGTPRTSFGGGRLGTTHEMSRKILVDSILYWTDEFKVDGFRFDMMGDHDAESIQIAYDEAKKLNPNILMIGEGWRTYVGDDGDDVMPADQDWMEHTNAVGCFSDEFRDELKSGFGHEGTPRFLTDGPRNIRKIFDNIKAKPHNFNTTSPGNVVPYIEAHDNLTLYDVVAYSIKKDPDIPKNDLEIHKRIRVGNTMLLTSQGIAFIHAGQEYGRTKQYRAKTNEAPYKSTYMTDENNRPFKYPYFIHDSYQSSDAINKFGWSKVTDENRFPVNTDTQKYTAGLIHLRRSTDAFRLGCKSLIETNVSLITCPNINETDLVIAYSCKSTDGQIYYVFINADKNKRKLTLDVDLTDKVVLVDQKQAGTKAISNPVGFSLGKDSIKIDPLTSAVIKA</sequence>
<dbReference type="GO" id="GO:0051060">
    <property type="term" value="F:pullulanase activity"/>
    <property type="evidence" value="ECO:0007669"/>
    <property type="project" value="UniProtKB-EC"/>
</dbReference>
<dbReference type="Gene3D" id="3.20.20.80">
    <property type="entry name" value="Glycosidases"/>
    <property type="match status" value="1"/>
</dbReference>
<dbReference type="InterPro" id="IPR006047">
    <property type="entry name" value="GH13_cat_dom"/>
</dbReference>
<dbReference type="Gene3D" id="2.60.40.1180">
    <property type="entry name" value="Golgi alpha-mannosidase II"/>
    <property type="match status" value="1"/>
</dbReference>
<dbReference type="InterPro" id="IPR011838">
    <property type="entry name" value="Pullulan_Gpos"/>
</dbReference>
<dbReference type="CDD" id="cd11341">
    <property type="entry name" value="AmyAc_Pullulanase_LD-like"/>
    <property type="match status" value="1"/>
</dbReference>
<dbReference type="SMART" id="SM00642">
    <property type="entry name" value="Aamy"/>
    <property type="match status" value="1"/>
</dbReference>
<dbReference type="SUPFAM" id="SSF51445">
    <property type="entry name" value="(Trans)glycosidases"/>
    <property type="match status" value="1"/>
</dbReference>
<dbReference type="Pfam" id="PF00128">
    <property type="entry name" value="Alpha-amylase"/>
    <property type="match status" value="2"/>
</dbReference>
<dbReference type="NCBIfam" id="TIGR02102">
    <property type="entry name" value="pullulan_Gpos"/>
    <property type="match status" value="1"/>
</dbReference>
<comment type="similarity">
    <text evidence="1">Belongs to the glycosyl hydrolase 13 family.</text>
</comment>
<dbReference type="EMBL" id="CP159485">
    <property type="protein sequence ID" value="XCI29428.1"/>
    <property type="molecule type" value="Genomic_DNA"/>
</dbReference>
<dbReference type="AlphaFoldDB" id="A0AAU8HVN0"/>
<dbReference type="InterPro" id="IPR017853">
    <property type="entry name" value="GH"/>
</dbReference>
<reference evidence="3" key="2">
    <citation type="submission" date="2024-06" db="EMBL/GenBank/DDBJ databases">
        <authorList>
            <person name="Petrova K.O."/>
            <person name="Toshchakov S.V."/>
            <person name="Boltjanskaja Y.V."/>
            <person name="Kevbrin V.V."/>
        </authorList>
    </citation>
    <scope>NUCLEOTIDE SEQUENCE</scope>
    <source>
        <strain evidence="3">Z-710</strain>
    </source>
</reference>
<dbReference type="CDD" id="cd02860">
    <property type="entry name" value="E_set_Pullulanase"/>
    <property type="match status" value="1"/>
</dbReference>
<dbReference type="Gene3D" id="2.60.40.10">
    <property type="entry name" value="Immunoglobulins"/>
    <property type="match status" value="1"/>
</dbReference>
<dbReference type="InterPro" id="IPR013783">
    <property type="entry name" value="Ig-like_fold"/>
</dbReference>
<evidence type="ECO:0000256" key="1">
    <source>
        <dbReference type="ARBA" id="ARBA00008061"/>
    </source>
</evidence>
<gene>
    <name evidence="3" type="ORF">PRVXH_000748</name>
</gene>
<proteinExistence type="inferred from homology"/>
<dbReference type="InterPro" id="IPR040806">
    <property type="entry name" value="SpuA_C"/>
</dbReference>
<keyword evidence="3" id="KW-0326">Glycosidase</keyword>
<name>A0AAU8HVN0_9FIRM</name>
<feature type="domain" description="Glycosyl hydrolase family 13 catalytic" evidence="2">
    <location>
        <begin position="146"/>
        <end position="526"/>
    </location>
</feature>
<dbReference type="InterPro" id="IPR013780">
    <property type="entry name" value="Glyco_hydro_b"/>
</dbReference>
<dbReference type="InterPro" id="IPR004193">
    <property type="entry name" value="Glyco_hydro_13_N"/>
</dbReference>
<organism evidence="3">
    <name type="scientific">Proteinivorax hydrogeniformans</name>
    <dbReference type="NCBI Taxonomy" id="1826727"/>
    <lineage>
        <taxon>Bacteria</taxon>
        <taxon>Bacillati</taxon>
        <taxon>Bacillota</taxon>
        <taxon>Clostridia</taxon>
        <taxon>Eubacteriales</taxon>
        <taxon>Proteinivoracaceae</taxon>
        <taxon>Proteinivorax</taxon>
    </lineage>
</organism>
<evidence type="ECO:0000313" key="3">
    <source>
        <dbReference type="EMBL" id="XCI29428.1"/>
    </source>
</evidence>
<evidence type="ECO:0000259" key="2">
    <source>
        <dbReference type="SMART" id="SM00642"/>
    </source>
</evidence>
<protein>
    <submittedName>
        <fullName evidence="3">Pullulanase</fullName>
        <ecNumber evidence="3">3.2.1.41</ecNumber>
    </submittedName>
</protein>
<reference evidence="3" key="1">
    <citation type="journal article" date="2018" name="Antonie Van Leeuwenhoek">
        <title>Proteinivorax hydrogeniformans sp. nov., an anaerobic, haloalkaliphilic bacterium fermenting proteinaceous compounds with high hydrogen production.</title>
        <authorList>
            <person name="Boltyanskaya Y."/>
            <person name="Detkova E."/>
            <person name="Pimenov N."/>
            <person name="Kevbrin V."/>
        </authorList>
    </citation>
    <scope>NUCLEOTIDE SEQUENCE</scope>
    <source>
        <strain evidence="3">Z-710</strain>
    </source>
</reference>
<dbReference type="GO" id="GO:0005975">
    <property type="term" value="P:carbohydrate metabolic process"/>
    <property type="evidence" value="ECO:0007669"/>
    <property type="project" value="InterPro"/>
</dbReference>
<dbReference type="RefSeq" id="WP_353893976.1">
    <property type="nucleotide sequence ID" value="NZ_CP159485.1"/>
</dbReference>
<dbReference type="Pfam" id="PF18033">
    <property type="entry name" value="SpuA_C"/>
    <property type="match status" value="1"/>
</dbReference>